<dbReference type="CTD" id="557468"/>
<dbReference type="GO" id="GO:0008083">
    <property type="term" value="F:growth factor activity"/>
    <property type="evidence" value="ECO:0007669"/>
    <property type="project" value="UniProtKB-KW"/>
</dbReference>
<evidence type="ECO:0000256" key="8">
    <source>
        <dbReference type="ARBA" id="ARBA00023030"/>
    </source>
</evidence>
<dbReference type="GO" id="GO:0042056">
    <property type="term" value="F:chemoattractant activity"/>
    <property type="evidence" value="ECO:0007669"/>
    <property type="project" value="TreeGrafter"/>
</dbReference>
<feature type="region of interest" description="Disordered" evidence="13">
    <location>
        <begin position="128"/>
        <end position="163"/>
    </location>
</feature>
<evidence type="ECO:0000256" key="6">
    <source>
        <dbReference type="ARBA" id="ARBA00022729"/>
    </source>
</evidence>
<evidence type="ECO:0000313" key="17">
    <source>
        <dbReference type="Proteomes" id="UP001501920"/>
    </source>
</evidence>
<reference evidence="16" key="3">
    <citation type="submission" date="2025-09" db="UniProtKB">
        <authorList>
            <consortium name="Ensembl"/>
        </authorList>
    </citation>
    <scope>IDENTIFICATION</scope>
</reference>
<sequence>MCVLVSVVPVLAAFLALSPAQCSPSTTTQSTSKVILFQEVWGRSFCRTIEKLVEVVQEYPGEVEHIYSPSCVPLVRCAGCCGDENLECHPTLTSNITMQLLKLKPAEKSQEYVEMTFVEHKSCECRLRKPTPKHDRRRPRGRGRKRKEKQRVKDCDGCQPPRR</sequence>
<feature type="compositionally biased region" description="Basic residues" evidence="13">
    <location>
        <begin position="128"/>
        <end position="150"/>
    </location>
</feature>
<evidence type="ECO:0000259" key="15">
    <source>
        <dbReference type="PROSITE" id="PS50278"/>
    </source>
</evidence>
<keyword evidence="3" id="KW-0217">Developmental protein</keyword>
<accession>A0AAR2KFH6</accession>
<dbReference type="PROSITE" id="PS00249">
    <property type="entry name" value="PDGF_1"/>
    <property type="match status" value="1"/>
</dbReference>
<evidence type="ECO:0000256" key="1">
    <source>
        <dbReference type="ARBA" id="ARBA00004613"/>
    </source>
</evidence>
<evidence type="ECO:0000256" key="13">
    <source>
        <dbReference type="SAM" id="MobiDB-lite"/>
    </source>
</evidence>
<dbReference type="Proteomes" id="UP001501920">
    <property type="component" value="Chromosome 10"/>
</dbReference>
<evidence type="ECO:0000256" key="4">
    <source>
        <dbReference type="ARBA" id="ARBA00022525"/>
    </source>
</evidence>
<dbReference type="GO" id="GO:0051781">
    <property type="term" value="P:positive regulation of cell division"/>
    <property type="evidence" value="ECO:0007669"/>
    <property type="project" value="UniProtKB-KW"/>
</dbReference>
<evidence type="ECO:0000256" key="2">
    <source>
        <dbReference type="ARBA" id="ARBA00006686"/>
    </source>
</evidence>
<keyword evidence="6 14" id="KW-0732">Signal</keyword>
<dbReference type="GO" id="GO:0050930">
    <property type="term" value="P:induction of positive chemotaxis"/>
    <property type="evidence" value="ECO:0007669"/>
    <property type="project" value="TreeGrafter"/>
</dbReference>
<dbReference type="GO" id="GO:0016020">
    <property type="term" value="C:membrane"/>
    <property type="evidence" value="ECO:0007669"/>
    <property type="project" value="InterPro"/>
</dbReference>
<proteinExistence type="inferred from homology"/>
<dbReference type="GO" id="GO:0048010">
    <property type="term" value="P:vascular endothelial growth factor receptor signaling pathway"/>
    <property type="evidence" value="ECO:0007669"/>
    <property type="project" value="TreeGrafter"/>
</dbReference>
<keyword evidence="17" id="KW-1185">Reference proteome</keyword>
<dbReference type="GO" id="GO:0045766">
    <property type="term" value="P:positive regulation of angiogenesis"/>
    <property type="evidence" value="ECO:0007669"/>
    <property type="project" value="TreeGrafter"/>
</dbReference>
<evidence type="ECO:0000256" key="10">
    <source>
        <dbReference type="ARBA" id="ARBA00023180"/>
    </source>
</evidence>
<name>A0AAR2KFH6_PYGNA</name>
<protein>
    <recommendedName>
        <fullName evidence="15">Platelet-derived growth factor (PDGF) family profile domain-containing protein</fullName>
    </recommendedName>
</protein>
<dbReference type="GeneTree" id="ENSGT00940000160164"/>
<dbReference type="GO" id="GO:0001666">
    <property type="term" value="P:response to hypoxia"/>
    <property type="evidence" value="ECO:0007669"/>
    <property type="project" value="TreeGrafter"/>
</dbReference>
<evidence type="ECO:0000256" key="7">
    <source>
        <dbReference type="ARBA" id="ARBA00022782"/>
    </source>
</evidence>
<dbReference type="InterPro" id="IPR029034">
    <property type="entry name" value="Cystine-knot_cytokine"/>
</dbReference>
<keyword evidence="7" id="KW-0221">Differentiation</keyword>
<dbReference type="InterPro" id="IPR000072">
    <property type="entry name" value="PDGF/VEGF_dom"/>
</dbReference>
<evidence type="ECO:0000256" key="14">
    <source>
        <dbReference type="SAM" id="SignalP"/>
    </source>
</evidence>
<dbReference type="GeneID" id="108435746"/>
<comment type="subcellular location">
    <subcellularLocation>
        <location evidence="1">Secreted</location>
    </subcellularLocation>
</comment>
<reference evidence="16" key="2">
    <citation type="submission" date="2025-08" db="UniProtKB">
        <authorList>
            <consortium name="Ensembl"/>
        </authorList>
    </citation>
    <scope>IDENTIFICATION</scope>
</reference>
<keyword evidence="10" id="KW-0325">Glycoprotein</keyword>
<evidence type="ECO:0000256" key="9">
    <source>
        <dbReference type="ARBA" id="ARBA00023157"/>
    </source>
</evidence>
<dbReference type="Gene3D" id="2.10.90.10">
    <property type="entry name" value="Cystine-knot cytokines"/>
    <property type="match status" value="1"/>
</dbReference>
<dbReference type="SMART" id="SM00141">
    <property type="entry name" value="PDGF"/>
    <property type="match status" value="1"/>
</dbReference>
<organism evidence="16 17">
    <name type="scientific">Pygocentrus nattereri</name>
    <name type="common">Red-bellied piranha</name>
    <dbReference type="NCBI Taxonomy" id="42514"/>
    <lineage>
        <taxon>Eukaryota</taxon>
        <taxon>Metazoa</taxon>
        <taxon>Chordata</taxon>
        <taxon>Craniata</taxon>
        <taxon>Vertebrata</taxon>
        <taxon>Euteleostomi</taxon>
        <taxon>Actinopterygii</taxon>
        <taxon>Neopterygii</taxon>
        <taxon>Teleostei</taxon>
        <taxon>Ostariophysi</taxon>
        <taxon>Characiformes</taxon>
        <taxon>Characoidei</taxon>
        <taxon>Pygocentrus</taxon>
    </lineage>
</organism>
<dbReference type="SUPFAM" id="SSF57501">
    <property type="entry name" value="Cystine-knot cytokines"/>
    <property type="match status" value="1"/>
</dbReference>
<dbReference type="Ensembl" id="ENSPNAT00000053477.1">
    <property type="protein sequence ID" value="ENSPNAP00000063030.1"/>
    <property type="gene ID" value="ENSPNAG00000033402.1"/>
</dbReference>
<dbReference type="GO" id="GO:0002040">
    <property type="term" value="P:sprouting angiogenesis"/>
    <property type="evidence" value="ECO:0007669"/>
    <property type="project" value="TreeGrafter"/>
</dbReference>
<reference evidence="16 17" key="1">
    <citation type="submission" date="2020-10" db="EMBL/GenBank/DDBJ databases">
        <title>Pygocentrus nattereri (red-bellied piranha) genome, fPygNat1, primary haplotype.</title>
        <authorList>
            <person name="Myers G."/>
            <person name="Meyer A."/>
            <person name="Karagic N."/>
            <person name="Pippel M."/>
            <person name="Winkler S."/>
            <person name="Tracey A."/>
            <person name="Wood J."/>
            <person name="Formenti G."/>
            <person name="Howe K."/>
            <person name="Fedrigo O."/>
            <person name="Jarvis E.D."/>
        </authorList>
    </citation>
    <scope>NUCLEOTIDE SEQUENCE [LARGE SCALE GENOMIC DNA]</scope>
</reference>
<dbReference type="GO" id="GO:0060754">
    <property type="term" value="P:positive regulation of mast cell chemotaxis"/>
    <property type="evidence" value="ECO:0007669"/>
    <property type="project" value="TreeGrafter"/>
</dbReference>
<dbReference type="InterPro" id="IPR023581">
    <property type="entry name" value="PD_growth_factor_CS"/>
</dbReference>
<dbReference type="FunFam" id="2.10.90.10:FF:000055">
    <property type="entry name" value="Placenta growth factor"/>
    <property type="match status" value="1"/>
</dbReference>
<feature type="signal peptide" evidence="14">
    <location>
        <begin position="1"/>
        <end position="22"/>
    </location>
</feature>
<dbReference type="RefSeq" id="XP_017567263.1">
    <property type="nucleotide sequence ID" value="XM_017711774.2"/>
</dbReference>
<dbReference type="PANTHER" id="PTHR12025">
    <property type="entry name" value="VASCULAR ENDOTHELIAL GROWTH FACTOR"/>
    <property type="match status" value="1"/>
</dbReference>
<comment type="similarity">
    <text evidence="2 12">Belongs to the PDGF/VEGF growth factor family.</text>
</comment>
<keyword evidence="11" id="KW-0497">Mitogen</keyword>
<dbReference type="PANTHER" id="PTHR12025:SF9">
    <property type="entry name" value="PLACENTA GROWTH FACTOR"/>
    <property type="match status" value="1"/>
</dbReference>
<evidence type="ECO:0000256" key="3">
    <source>
        <dbReference type="ARBA" id="ARBA00022473"/>
    </source>
</evidence>
<evidence type="ECO:0000313" key="16">
    <source>
        <dbReference type="Ensembl" id="ENSPNAP00000063030.1"/>
    </source>
</evidence>
<keyword evidence="9" id="KW-1015">Disulfide bond</keyword>
<evidence type="ECO:0000256" key="11">
    <source>
        <dbReference type="ARBA" id="ARBA00023246"/>
    </source>
</evidence>
<dbReference type="InterPro" id="IPR050507">
    <property type="entry name" value="PDGF/VEGF_growth_factor"/>
</dbReference>
<dbReference type="AlphaFoldDB" id="A0AAR2KFH6"/>
<dbReference type="Pfam" id="PF00341">
    <property type="entry name" value="PDGF"/>
    <property type="match status" value="1"/>
</dbReference>
<feature type="chain" id="PRO_5044017653" description="Platelet-derived growth factor (PDGF) family profile domain-containing protein" evidence="14">
    <location>
        <begin position="23"/>
        <end position="163"/>
    </location>
</feature>
<keyword evidence="5" id="KW-0037">Angiogenesis</keyword>
<dbReference type="PROSITE" id="PS50278">
    <property type="entry name" value="PDGF_2"/>
    <property type="match status" value="1"/>
</dbReference>
<dbReference type="GO" id="GO:0048513">
    <property type="term" value="P:animal organ development"/>
    <property type="evidence" value="ECO:0007669"/>
    <property type="project" value="UniProtKB-ARBA"/>
</dbReference>
<feature type="domain" description="Platelet-derived growth factor (PDGF) family profile" evidence="15">
    <location>
        <begin position="33"/>
        <end position="130"/>
    </location>
</feature>
<dbReference type="GO" id="GO:0038084">
    <property type="term" value="P:vascular endothelial growth factor signaling pathway"/>
    <property type="evidence" value="ECO:0007669"/>
    <property type="project" value="TreeGrafter"/>
</dbReference>
<keyword evidence="8 12" id="KW-0339">Growth factor</keyword>
<dbReference type="CDD" id="cd00135">
    <property type="entry name" value="PDGF"/>
    <property type="match status" value="1"/>
</dbReference>
<keyword evidence="4" id="KW-0964">Secreted</keyword>
<evidence type="ECO:0000256" key="12">
    <source>
        <dbReference type="RuleBase" id="RU003818"/>
    </source>
</evidence>
<dbReference type="GO" id="GO:0005615">
    <property type="term" value="C:extracellular space"/>
    <property type="evidence" value="ECO:0007669"/>
    <property type="project" value="TreeGrafter"/>
</dbReference>
<evidence type="ECO:0000256" key="5">
    <source>
        <dbReference type="ARBA" id="ARBA00022657"/>
    </source>
</evidence>
<dbReference type="GO" id="GO:0030154">
    <property type="term" value="P:cell differentiation"/>
    <property type="evidence" value="ECO:0007669"/>
    <property type="project" value="UniProtKB-KW"/>
</dbReference>
<dbReference type="GO" id="GO:0001938">
    <property type="term" value="P:positive regulation of endothelial cell proliferation"/>
    <property type="evidence" value="ECO:0007669"/>
    <property type="project" value="TreeGrafter"/>
</dbReference>
<dbReference type="GO" id="GO:0005172">
    <property type="term" value="F:vascular endothelial growth factor receptor binding"/>
    <property type="evidence" value="ECO:0007669"/>
    <property type="project" value="TreeGrafter"/>
</dbReference>